<dbReference type="Proteomes" id="UP000004994">
    <property type="component" value="Unassembled WGS sequence"/>
</dbReference>
<protein>
    <submittedName>
        <fullName evidence="1">Uncharacterized protein</fullName>
    </submittedName>
</protein>
<dbReference type="EnsemblPlants" id="Solyc00g010780.1.1">
    <property type="protein sequence ID" value="Solyc00g010780.1.1.1.CDS"/>
    <property type="gene ID" value="Solyc00g010780.1"/>
</dbReference>
<dbReference type="Gramene" id="Solyc00g010780.1.1">
    <property type="protein sequence ID" value="Solyc00g010780.1.1.1.CDS"/>
    <property type="gene ID" value="Solyc00g010780.1"/>
</dbReference>
<evidence type="ECO:0000313" key="2">
    <source>
        <dbReference type="Proteomes" id="UP000004994"/>
    </source>
</evidence>
<dbReference type="PaxDb" id="4081-Solyc00g010780.1.1"/>
<reference evidence="1" key="1">
    <citation type="journal article" date="2012" name="Nature">
        <title>The tomato genome sequence provides insights into fleshy fruit evolution.</title>
        <authorList>
            <consortium name="Tomato Genome Consortium"/>
        </authorList>
    </citation>
    <scope>NUCLEOTIDE SEQUENCE [LARGE SCALE GENOMIC DNA]</scope>
    <source>
        <strain evidence="1">cv. Heinz 1706</strain>
    </source>
</reference>
<accession>A0A494G8M8</accession>
<evidence type="ECO:0000313" key="1">
    <source>
        <dbReference type="EnsemblPlants" id="Solyc00g010780.1.1.1.CDS"/>
    </source>
</evidence>
<keyword evidence="2" id="KW-1185">Reference proteome</keyword>
<sequence length="52" mass="6171">MNVCIYMFVVKKELFISKNTSPFSLICLQKYGRRNEFCFFLVFSFASFAIIE</sequence>
<organism evidence="1">
    <name type="scientific">Solanum lycopersicum</name>
    <name type="common">Tomato</name>
    <name type="synonym">Lycopersicon esculentum</name>
    <dbReference type="NCBI Taxonomy" id="4081"/>
    <lineage>
        <taxon>Eukaryota</taxon>
        <taxon>Viridiplantae</taxon>
        <taxon>Streptophyta</taxon>
        <taxon>Embryophyta</taxon>
        <taxon>Tracheophyta</taxon>
        <taxon>Spermatophyta</taxon>
        <taxon>Magnoliopsida</taxon>
        <taxon>eudicotyledons</taxon>
        <taxon>Gunneridae</taxon>
        <taxon>Pentapetalae</taxon>
        <taxon>asterids</taxon>
        <taxon>lamiids</taxon>
        <taxon>Solanales</taxon>
        <taxon>Solanaceae</taxon>
        <taxon>Solanoideae</taxon>
        <taxon>Solaneae</taxon>
        <taxon>Solanum</taxon>
        <taxon>Solanum subgen. Lycopersicon</taxon>
    </lineage>
</organism>
<reference evidence="1" key="2">
    <citation type="submission" date="2019-04" db="UniProtKB">
        <authorList>
            <consortium name="EnsemblPlants"/>
        </authorList>
    </citation>
    <scope>IDENTIFICATION</scope>
    <source>
        <strain evidence="1">cv. Heinz 1706</strain>
    </source>
</reference>
<name>A0A494G8M8_SOLLC</name>
<dbReference type="AlphaFoldDB" id="A0A494G8M8"/>
<dbReference type="InParanoid" id="A0A494G8M8"/>
<proteinExistence type="predicted"/>